<feature type="region of interest" description="Disordered" evidence="1">
    <location>
        <begin position="1"/>
        <end position="36"/>
    </location>
</feature>
<gene>
    <name evidence="5" type="ORF">JBS370_LOCUS20455</name>
    <name evidence="3" type="ORF">JXQ802_LOCUS18648</name>
    <name evidence="4" type="ORF">ZHD862_LOCUS22032</name>
</gene>
<dbReference type="PANTHER" id="PTHR23334:SF20">
    <property type="entry name" value="BASIC LEUCINE ZIPPER 24"/>
    <property type="match status" value="1"/>
</dbReference>
<dbReference type="AlphaFoldDB" id="A0A814N9N1"/>
<evidence type="ECO:0000313" key="4">
    <source>
        <dbReference type="EMBL" id="CAF1186096.1"/>
    </source>
</evidence>
<dbReference type="GO" id="GO:0000978">
    <property type="term" value="F:RNA polymerase II cis-regulatory region sequence-specific DNA binding"/>
    <property type="evidence" value="ECO:0007669"/>
    <property type="project" value="TreeGrafter"/>
</dbReference>
<dbReference type="EMBL" id="CAJOBD010002578">
    <property type="protein sequence ID" value="CAF3892781.1"/>
    <property type="molecule type" value="Genomic_DNA"/>
</dbReference>
<accession>A0A814N9N1</accession>
<feature type="compositionally biased region" description="Basic and acidic residues" evidence="1">
    <location>
        <begin position="26"/>
        <end position="36"/>
    </location>
</feature>
<dbReference type="GO" id="GO:0000981">
    <property type="term" value="F:DNA-binding transcription factor activity, RNA polymerase II-specific"/>
    <property type="evidence" value="ECO:0007669"/>
    <property type="project" value="TreeGrafter"/>
</dbReference>
<evidence type="ECO:0000259" key="2">
    <source>
        <dbReference type="PROSITE" id="PS50217"/>
    </source>
</evidence>
<dbReference type="InterPro" id="IPR031106">
    <property type="entry name" value="C/EBP"/>
</dbReference>
<feature type="compositionally biased region" description="Polar residues" evidence="1">
    <location>
        <begin position="111"/>
        <end position="126"/>
    </location>
</feature>
<evidence type="ECO:0000313" key="5">
    <source>
        <dbReference type="EMBL" id="CAF3892781.1"/>
    </source>
</evidence>
<dbReference type="InterPro" id="IPR046347">
    <property type="entry name" value="bZIP_sf"/>
</dbReference>
<dbReference type="Pfam" id="PF07716">
    <property type="entry name" value="bZIP_2"/>
    <property type="match status" value="1"/>
</dbReference>
<name>A0A814N9N1_9BILA</name>
<dbReference type="Proteomes" id="UP000663836">
    <property type="component" value="Unassembled WGS sequence"/>
</dbReference>
<dbReference type="Proteomes" id="UP000663864">
    <property type="component" value="Unassembled WGS sequence"/>
</dbReference>
<dbReference type="EMBL" id="CAJNOT010001347">
    <property type="protein sequence ID" value="CAF1186096.1"/>
    <property type="molecule type" value="Genomic_DNA"/>
</dbReference>
<dbReference type="Gene3D" id="1.20.5.170">
    <property type="match status" value="1"/>
</dbReference>
<reference evidence="3" key="1">
    <citation type="submission" date="2021-02" db="EMBL/GenBank/DDBJ databases">
        <authorList>
            <person name="Nowell W R."/>
        </authorList>
    </citation>
    <scope>NUCLEOTIDE SEQUENCE</scope>
</reference>
<evidence type="ECO:0000256" key="1">
    <source>
        <dbReference type="SAM" id="MobiDB-lite"/>
    </source>
</evidence>
<evidence type="ECO:0000313" key="6">
    <source>
        <dbReference type="Proteomes" id="UP000663870"/>
    </source>
</evidence>
<protein>
    <recommendedName>
        <fullName evidence="2">BZIP domain-containing protein</fullName>
    </recommendedName>
</protein>
<dbReference type="InterPro" id="IPR004827">
    <property type="entry name" value="bZIP"/>
</dbReference>
<keyword evidence="6" id="KW-1185">Reference proteome</keyword>
<dbReference type="Proteomes" id="UP000663870">
    <property type="component" value="Unassembled WGS sequence"/>
</dbReference>
<comment type="caution">
    <text evidence="3">The sequence shown here is derived from an EMBL/GenBank/DDBJ whole genome shotgun (WGS) entry which is preliminary data.</text>
</comment>
<sequence>MQRRSVQRVDPHYKQKRTLNNISVQKSREKSRRECKETMKSIEQLEQDNEHLLKNLQTLKQEYEELRNLFQQHTGIDIDQMASSTITNTTSELSTSSKEESKESSSKPILTINTTEDQSSSSNPLDANNLDGSVVLINGVQYKIVSINKD</sequence>
<proteinExistence type="predicted"/>
<evidence type="ECO:0000313" key="3">
    <source>
        <dbReference type="EMBL" id="CAF1090195.1"/>
    </source>
</evidence>
<organism evidence="3 6">
    <name type="scientific">Rotaria sordida</name>
    <dbReference type="NCBI Taxonomy" id="392033"/>
    <lineage>
        <taxon>Eukaryota</taxon>
        <taxon>Metazoa</taxon>
        <taxon>Spiralia</taxon>
        <taxon>Gnathifera</taxon>
        <taxon>Rotifera</taxon>
        <taxon>Eurotatoria</taxon>
        <taxon>Bdelloidea</taxon>
        <taxon>Philodinida</taxon>
        <taxon>Philodinidae</taxon>
        <taxon>Rotaria</taxon>
    </lineage>
</organism>
<dbReference type="PANTHER" id="PTHR23334">
    <property type="entry name" value="CCAAT/ENHANCER BINDING PROTEIN"/>
    <property type="match status" value="1"/>
</dbReference>
<dbReference type="SUPFAM" id="SSF57959">
    <property type="entry name" value="Leucine zipper domain"/>
    <property type="match status" value="1"/>
</dbReference>
<dbReference type="EMBL" id="CAJNOL010000494">
    <property type="protein sequence ID" value="CAF1090195.1"/>
    <property type="molecule type" value="Genomic_DNA"/>
</dbReference>
<dbReference type="GO" id="GO:0006351">
    <property type="term" value="P:DNA-templated transcription"/>
    <property type="evidence" value="ECO:0007669"/>
    <property type="project" value="InterPro"/>
</dbReference>
<feature type="region of interest" description="Disordered" evidence="1">
    <location>
        <begin position="77"/>
        <end position="129"/>
    </location>
</feature>
<feature type="domain" description="BZIP" evidence="2">
    <location>
        <begin position="10"/>
        <end position="73"/>
    </location>
</feature>
<feature type="compositionally biased region" description="Low complexity" evidence="1">
    <location>
        <begin position="83"/>
        <end position="96"/>
    </location>
</feature>
<dbReference type="SMART" id="SM00338">
    <property type="entry name" value="BRLZ"/>
    <property type="match status" value="1"/>
</dbReference>
<dbReference type="PROSITE" id="PS50217">
    <property type="entry name" value="BZIP"/>
    <property type="match status" value="1"/>
</dbReference>